<accession>A0ABT7FPL1</accession>
<dbReference type="EMBL" id="JASNUO010000005">
    <property type="protein sequence ID" value="MDK4247532.1"/>
    <property type="molecule type" value="Genomic_DNA"/>
</dbReference>
<evidence type="ECO:0000313" key="1">
    <source>
        <dbReference type="EMBL" id="MDK4247532.1"/>
    </source>
</evidence>
<keyword evidence="2" id="KW-1185">Reference proteome</keyword>
<organism evidence="1 2">
    <name type="scientific">Corynebacterium accolens</name>
    <dbReference type="NCBI Taxonomy" id="38284"/>
    <lineage>
        <taxon>Bacteria</taxon>
        <taxon>Bacillati</taxon>
        <taxon>Actinomycetota</taxon>
        <taxon>Actinomycetes</taxon>
        <taxon>Mycobacteriales</taxon>
        <taxon>Corynebacteriaceae</taxon>
        <taxon>Corynebacterium</taxon>
    </lineage>
</organism>
<protein>
    <submittedName>
        <fullName evidence="1">Uncharacterized protein</fullName>
    </submittedName>
</protein>
<reference evidence="1 2" key="1">
    <citation type="submission" date="2023-05" db="EMBL/GenBank/DDBJ databases">
        <title>Metabolic capabilities are highly conserved among human nasal-associated Corynebacterium species in pangenomic analyses.</title>
        <authorList>
            <person name="Tran T.H."/>
            <person name="Roberts A.Q."/>
            <person name="Escapa I.F."/>
            <person name="Gao W."/>
            <person name="Conlan S."/>
            <person name="Kong H."/>
            <person name="Segre J.A."/>
            <person name="Kelly M.S."/>
            <person name="Lemon K.P."/>
        </authorList>
    </citation>
    <scope>NUCLEOTIDE SEQUENCE [LARGE SCALE GENOMIC DNA]</scope>
    <source>
        <strain evidence="1 2">KPL3802</strain>
    </source>
</reference>
<dbReference type="Proteomes" id="UP001239414">
    <property type="component" value="Unassembled WGS sequence"/>
</dbReference>
<comment type="caution">
    <text evidence="1">The sequence shown here is derived from an EMBL/GenBank/DDBJ whole genome shotgun (WGS) entry which is preliminary data.</text>
</comment>
<evidence type="ECO:0000313" key="2">
    <source>
        <dbReference type="Proteomes" id="UP001239414"/>
    </source>
</evidence>
<dbReference type="RefSeq" id="WP_284610284.1">
    <property type="nucleotide sequence ID" value="NZ_JASNUO010000005.1"/>
</dbReference>
<proteinExistence type="predicted"/>
<gene>
    <name evidence="1" type="ORF">QPX34_05760</name>
</gene>
<sequence>MPSRLIIPGATAFSRFLLREAAGWVGEGGLDGSIGKRQAFAQRMQLP</sequence>
<name>A0ABT7FPL1_9CORY</name>